<evidence type="ECO:0000256" key="5">
    <source>
        <dbReference type="ARBA" id="ARBA00022737"/>
    </source>
</evidence>
<feature type="compositionally biased region" description="Basic and acidic residues" evidence="9">
    <location>
        <begin position="1"/>
        <end position="30"/>
    </location>
</feature>
<feature type="transmembrane region" description="Helical" evidence="10">
    <location>
        <begin position="363"/>
        <end position="381"/>
    </location>
</feature>
<dbReference type="AlphaFoldDB" id="A0A443HUS3"/>
<feature type="compositionally biased region" description="Basic and acidic residues" evidence="9">
    <location>
        <begin position="152"/>
        <end position="185"/>
    </location>
</feature>
<organism evidence="11 12">
    <name type="scientific">Byssochlamys spectabilis</name>
    <name type="common">Paecilomyces variotii</name>
    <dbReference type="NCBI Taxonomy" id="264951"/>
    <lineage>
        <taxon>Eukaryota</taxon>
        <taxon>Fungi</taxon>
        <taxon>Dikarya</taxon>
        <taxon>Ascomycota</taxon>
        <taxon>Pezizomycotina</taxon>
        <taxon>Eurotiomycetes</taxon>
        <taxon>Eurotiomycetidae</taxon>
        <taxon>Eurotiales</taxon>
        <taxon>Thermoascaceae</taxon>
        <taxon>Paecilomyces</taxon>
    </lineage>
</organism>
<dbReference type="GO" id="GO:0005886">
    <property type="term" value="C:plasma membrane"/>
    <property type="evidence" value="ECO:0007669"/>
    <property type="project" value="TreeGrafter"/>
</dbReference>
<dbReference type="GeneID" id="39595910"/>
<keyword evidence="6 10" id="KW-1133">Transmembrane helix</keyword>
<accession>A0A443HUS3</accession>
<feature type="transmembrane region" description="Helical" evidence="10">
    <location>
        <begin position="238"/>
        <end position="259"/>
    </location>
</feature>
<proteinExistence type="inferred from homology"/>
<feature type="region of interest" description="Disordered" evidence="9">
    <location>
        <begin position="1"/>
        <end position="185"/>
    </location>
</feature>
<evidence type="ECO:0000256" key="8">
    <source>
        <dbReference type="RuleBase" id="RU000477"/>
    </source>
</evidence>
<dbReference type="PANTHER" id="PTHR43829:SF24">
    <property type="entry name" value="MIP AQUAPORIN (EUROFUNG)"/>
    <property type="match status" value="1"/>
</dbReference>
<dbReference type="RefSeq" id="XP_028485149.1">
    <property type="nucleotide sequence ID" value="XM_028626633.1"/>
</dbReference>
<dbReference type="NCBIfam" id="TIGR00861">
    <property type="entry name" value="MIP"/>
    <property type="match status" value="1"/>
</dbReference>
<dbReference type="FunFam" id="1.20.1080.10:FF:000022">
    <property type="entry name" value="MIP aquaporin"/>
    <property type="match status" value="1"/>
</dbReference>
<keyword evidence="7 10" id="KW-0472">Membrane</keyword>
<keyword evidence="5" id="KW-0677">Repeat</keyword>
<feature type="transmembrane region" description="Helical" evidence="10">
    <location>
        <begin position="334"/>
        <end position="351"/>
    </location>
</feature>
<dbReference type="GO" id="GO:0015250">
    <property type="term" value="F:water channel activity"/>
    <property type="evidence" value="ECO:0007669"/>
    <property type="project" value="TreeGrafter"/>
</dbReference>
<dbReference type="VEuPathDB" id="FungiDB:C8Q69DRAFT_256662"/>
<sequence>MVEERDVADGHGHQSETSSEETRRQPRHQPEGQGQTPKSGDKRSQPDYSLAGPQKNAPSSGVYVDPLYRKLNPSYGKEEEEPVWGLAKPFPRVVRSGMRQDSGTTQEAYEAPERGEAEAVPQVDNIPHGTEDADSTSQPTDEEGASHAQAVRKHEGDRVSRPVENEAQERPPAPEEDGRQAEPEKQEFFNKWAKIRHYIREPLAEWLGTTASILIGLCGNLAITTSNNKAGSKLSQNWAWGLGFMVGIYLAGGVSGAHLNPVISITLWIFRGFPLRRCYYYIIAQTLGAITAAGIAYCLYRDSIITQTPTIPPNTAGFGFYTEPLSYVSSATGFFNEFVGTALLLCTILALGDDSNAPPGAGMHSFIIGLIITVLSICLSYNTGGSFNPVRDFGPRLVTLMAGFGGHVFTDRSWWWIWGPWVATISGGIAGGAVYDICIFIGGESPINYPKKRRVRAKLKKQAKWRKRLRLGTHKVRDIEEGIKKMEST</sequence>
<dbReference type="PANTHER" id="PTHR43829">
    <property type="entry name" value="AQUAPORIN OR AQUAGLYCEROPORIN RELATED"/>
    <property type="match status" value="1"/>
</dbReference>
<dbReference type="CDD" id="cd00333">
    <property type="entry name" value="MIP"/>
    <property type="match status" value="1"/>
</dbReference>
<evidence type="ECO:0000256" key="1">
    <source>
        <dbReference type="ARBA" id="ARBA00004141"/>
    </source>
</evidence>
<name>A0A443HUS3_BYSSP</name>
<evidence type="ECO:0000256" key="6">
    <source>
        <dbReference type="ARBA" id="ARBA00022989"/>
    </source>
</evidence>
<feature type="transmembrane region" description="Helical" evidence="10">
    <location>
        <begin position="279"/>
        <end position="300"/>
    </location>
</feature>
<dbReference type="PRINTS" id="PR00783">
    <property type="entry name" value="MINTRINSICP"/>
</dbReference>
<reference evidence="11 12" key="1">
    <citation type="journal article" date="2018" name="Front. Microbiol.">
        <title>Genomic and genetic insights into a cosmopolitan fungus, Paecilomyces variotii (Eurotiales).</title>
        <authorList>
            <person name="Urquhart A.S."/>
            <person name="Mondo S.J."/>
            <person name="Makela M.R."/>
            <person name="Hane J.K."/>
            <person name="Wiebenga A."/>
            <person name="He G."/>
            <person name="Mihaltcheva S."/>
            <person name="Pangilinan J."/>
            <person name="Lipzen A."/>
            <person name="Barry K."/>
            <person name="de Vries R.P."/>
            <person name="Grigoriev I.V."/>
            <person name="Idnurm A."/>
        </authorList>
    </citation>
    <scope>NUCLEOTIDE SEQUENCE [LARGE SCALE GENOMIC DNA]</scope>
    <source>
        <strain evidence="11 12">CBS 101075</strain>
    </source>
</reference>
<comment type="similarity">
    <text evidence="2 8">Belongs to the MIP/aquaporin (TC 1.A.8) family.</text>
</comment>
<dbReference type="InterPro" id="IPR050363">
    <property type="entry name" value="MIP/Aquaporin"/>
</dbReference>
<dbReference type="InterPro" id="IPR000425">
    <property type="entry name" value="MIP"/>
</dbReference>
<evidence type="ECO:0000256" key="7">
    <source>
        <dbReference type="ARBA" id="ARBA00023136"/>
    </source>
</evidence>
<keyword evidence="12" id="KW-1185">Reference proteome</keyword>
<dbReference type="Pfam" id="PF00230">
    <property type="entry name" value="MIP"/>
    <property type="match status" value="1"/>
</dbReference>
<keyword evidence="4 8" id="KW-0812">Transmembrane</keyword>
<comment type="caution">
    <text evidence="11">The sequence shown here is derived from an EMBL/GenBank/DDBJ whole genome shotgun (WGS) entry which is preliminary data.</text>
</comment>
<dbReference type="STRING" id="264951.A0A443HUS3"/>
<dbReference type="GO" id="GO:0015254">
    <property type="term" value="F:glycerol channel activity"/>
    <property type="evidence" value="ECO:0007669"/>
    <property type="project" value="TreeGrafter"/>
</dbReference>
<gene>
    <name evidence="11" type="ORF">C8Q69DRAFT_256662</name>
</gene>
<evidence type="ECO:0000313" key="11">
    <source>
        <dbReference type="EMBL" id="RWQ95504.1"/>
    </source>
</evidence>
<evidence type="ECO:0000256" key="10">
    <source>
        <dbReference type="SAM" id="Phobius"/>
    </source>
</evidence>
<dbReference type="Proteomes" id="UP000283841">
    <property type="component" value="Unassembled WGS sequence"/>
</dbReference>
<feature type="transmembrane region" description="Helical" evidence="10">
    <location>
        <begin position="206"/>
        <end position="226"/>
    </location>
</feature>
<evidence type="ECO:0000256" key="4">
    <source>
        <dbReference type="ARBA" id="ARBA00022692"/>
    </source>
</evidence>
<dbReference type="EMBL" id="RCNU01000005">
    <property type="protein sequence ID" value="RWQ95504.1"/>
    <property type="molecule type" value="Genomic_DNA"/>
</dbReference>
<dbReference type="Gene3D" id="1.20.1080.10">
    <property type="entry name" value="Glycerol uptake facilitator protein"/>
    <property type="match status" value="1"/>
</dbReference>
<evidence type="ECO:0000313" key="12">
    <source>
        <dbReference type="Proteomes" id="UP000283841"/>
    </source>
</evidence>
<comment type="subcellular location">
    <subcellularLocation>
        <location evidence="1">Membrane</location>
        <topology evidence="1">Multi-pass membrane protein</topology>
    </subcellularLocation>
</comment>
<dbReference type="InterPro" id="IPR023271">
    <property type="entry name" value="Aquaporin-like"/>
</dbReference>
<feature type="transmembrane region" description="Helical" evidence="10">
    <location>
        <begin position="415"/>
        <end position="443"/>
    </location>
</feature>
<protein>
    <submittedName>
        <fullName evidence="11">Aquaporin</fullName>
    </submittedName>
</protein>
<evidence type="ECO:0000256" key="9">
    <source>
        <dbReference type="SAM" id="MobiDB-lite"/>
    </source>
</evidence>
<evidence type="ECO:0000256" key="2">
    <source>
        <dbReference type="ARBA" id="ARBA00006175"/>
    </source>
</evidence>
<evidence type="ECO:0000256" key="3">
    <source>
        <dbReference type="ARBA" id="ARBA00022448"/>
    </source>
</evidence>
<dbReference type="SUPFAM" id="SSF81338">
    <property type="entry name" value="Aquaporin-like"/>
    <property type="match status" value="1"/>
</dbReference>
<keyword evidence="3 8" id="KW-0813">Transport</keyword>